<dbReference type="EMBL" id="CP071182">
    <property type="protein sequence ID" value="QSO45822.1"/>
    <property type="molecule type" value="Genomic_DNA"/>
</dbReference>
<keyword evidence="2" id="KW-0732">Signal</keyword>
<sequence>MKSRIAPIIVLTSSALSTFLTMHSPVSYAASVEQAPSTAVSSTSGPMVTSQSAVGAADSKSIAASDDAFSNLAAVHQDDSEEHHQNGQSDAETDDDDDDEDEDADDDDNDKD</sequence>
<feature type="compositionally biased region" description="Basic and acidic residues" evidence="1">
    <location>
        <begin position="76"/>
        <end position="85"/>
    </location>
</feature>
<evidence type="ECO:0000256" key="1">
    <source>
        <dbReference type="SAM" id="MobiDB-lite"/>
    </source>
</evidence>
<protein>
    <submittedName>
        <fullName evidence="3">Uncharacterized protein</fullName>
    </submittedName>
</protein>
<dbReference type="RefSeq" id="WP_206655195.1">
    <property type="nucleotide sequence ID" value="NZ_CP071182.1"/>
</dbReference>
<feature type="compositionally biased region" description="Polar residues" evidence="1">
    <location>
        <begin position="35"/>
        <end position="53"/>
    </location>
</feature>
<keyword evidence="4" id="KW-1185">Reference proteome</keyword>
<name>A0A9X7VWJ4_9BACL</name>
<accession>A0A9X7VWJ4</accession>
<evidence type="ECO:0000313" key="4">
    <source>
        <dbReference type="Proteomes" id="UP000663505"/>
    </source>
</evidence>
<feature type="compositionally biased region" description="Low complexity" evidence="1">
    <location>
        <begin position="56"/>
        <end position="68"/>
    </location>
</feature>
<organism evidence="3 4">
    <name type="scientific">Alicyclobacillus mengziensis</name>
    <dbReference type="NCBI Taxonomy" id="2931921"/>
    <lineage>
        <taxon>Bacteria</taxon>
        <taxon>Bacillati</taxon>
        <taxon>Bacillota</taxon>
        <taxon>Bacilli</taxon>
        <taxon>Bacillales</taxon>
        <taxon>Alicyclobacillaceae</taxon>
        <taxon>Alicyclobacillus</taxon>
    </lineage>
</organism>
<evidence type="ECO:0000256" key="2">
    <source>
        <dbReference type="SAM" id="SignalP"/>
    </source>
</evidence>
<evidence type="ECO:0000313" key="3">
    <source>
        <dbReference type="EMBL" id="QSO45822.1"/>
    </source>
</evidence>
<feature type="chain" id="PRO_5040913272" evidence="2">
    <location>
        <begin position="30"/>
        <end position="112"/>
    </location>
</feature>
<feature type="signal peptide" evidence="2">
    <location>
        <begin position="1"/>
        <end position="29"/>
    </location>
</feature>
<gene>
    <name evidence="3" type="ORF">JZ786_14890</name>
</gene>
<feature type="compositionally biased region" description="Acidic residues" evidence="1">
    <location>
        <begin position="91"/>
        <end position="112"/>
    </location>
</feature>
<proteinExistence type="predicted"/>
<dbReference type="KEGG" id="afx:JZ786_14890"/>
<dbReference type="Proteomes" id="UP000663505">
    <property type="component" value="Chromosome"/>
</dbReference>
<reference evidence="3 4" key="1">
    <citation type="submission" date="2021-02" db="EMBL/GenBank/DDBJ databases">
        <title>Alicyclobacillus curvatus sp. nov. and Alicyclobacillus mengziensis sp. nov., two acidophilic bacteria isolated from acid mine drainage.</title>
        <authorList>
            <person name="Huang Y."/>
        </authorList>
    </citation>
    <scope>NUCLEOTIDE SEQUENCE [LARGE SCALE GENOMIC DNA]</scope>
    <source>
        <strain evidence="3 4">S30H14</strain>
    </source>
</reference>
<dbReference type="AlphaFoldDB" id="A0A9X7VWJ4"/>
<feature type="region of interest" description="Disordered" evidence="1">
    <location>
        <begin position="35"/>
        <end position="112"/>
    </location>
</feature>